<dbReference type="EnsemblBacteria" id="BAA10659">
    <property type="protein sequence ID" value="BAA10659"/>
    <property type="gene ID" value="BAA10659"/>
</dbReference>
<evidence type="ECO:0000259" key="3">
    <source>
        <dbReference type="Pfam" id="PF13354"/>
    </source>
</evidence>
<dbReference type="InParanoid" id="Q55897"/>
<dbReference type="Proteomes" id="UP000001425">
    <property type="component" value="Chromosome"/>
</dbReference>
<dbReference type="IntAct" id="Q55897">
    <property type="interactions" value="3"/>
</dbReference>
<dbReference type="GO" id="GO:0046677">
    <property type="term" value="P:response to antibiotic"/>
    <property type="evidence" value="ECO:0007669"/>
    <property type="project" value="InterPro"/>
</dbReference>
<dbReference type="PIR" id="S76967">
    <property type="entry name" value="S76967"/>
</dbReference>
<dbReference type="PANTHER" id="PTHR35333">
    <property type="entry name" value="BETA-LACTAMASE"/>
    <property type="match status" value="1"/>
</dbReference>
<dbReference type="GO" id="GO:0008800">
    <property type="term" value="F:beta-lactamase activity"/>
    <property type="evidence" value="ECO:0000318"/>
    <property type="project" value="GO_Central"/>
</dbReference>
<evidence type="ECO:0000313" key="4">
    <source>
        <dbReference type="EMBL" id="BAA10659.1"/>
    </source>
</evidence>
<dbReference type="EMBL" id="BA000022">
    <property type="protein sequence ID" value="BAA10659.1"/>
    <property type="molecule type" value="Genomic_DNA"/>
</dbReference>
<dbReference type="AlphaFoldDB" id="Q55897"/>
<dbReference type="InterPro" id="IPR045155">
    <property type="entry name" value="Beta-lactam_cat"/>
</dbReference>
<reference evidence="4 5" key="2">
    <citation type="journal article" date="1996" name="DNA Res.">
        <title>Sequence analysis of the genome of the unicellular cyanobacterium Synechocystis sp. strain PCC6803. II. Sequence determination of the entire genome and assignment of potential protein-coding regions.</title>
        <authorList>
            <person name="Kaneko T."/>
            <person name="Sato S."/>
            <person name="Kotani H."/>
            <person name="Tanaka A."/>
            <person name="Asamizu E."/>
            <person name="Nakamura Y."/>
            <person name="Miyajima N."/>
            <person name="Hirosawa M."/>
            <person name="Sugiura M."/>
            <person name="Sasamoto S."/>
            <person name="Kimura T."/>
            <person name="Hosouchi T."/>
            <person name="Matsuno A."/>
            <person name="Muraki A."/>
            <person name="Nakazaki N."/>
            <person name="Naruo K."/>
            <person name="Okumura S."/>
            <person name="Shimpo S."/>
            <person name="Takeuchi C."/>
            <person name="Wada T."/>
            <person name="Watanabe A."/>
            <person name="Yamada M."/>
            <person name="Yasuda M."/>
            <person name="Tabata S."/>
        </authorList>
    </citation>
    <scope>NUCLEOTIDE SEQUENCE [LARGE SCALE GENOMIC DNA]</scope>
    <source>
        <strain evidence="5">ATCC 27184 / PCC 6803 / Kazusa</strain>
    </source>
</reference>
<dbReference type="PaxDb" id="1148-1001780"/>
<feature type="transmembrane region" description="Helical" evidence="2">
    <location>
        <begin position="99"/>
        <end position="120"/>
    </location>
</feature>
<dbReference type="PANTHER" id="PTHR35333:SF4">
    <property type="entry name" value="SLR0121 PROTEIN"/>
    <property type="match status" value="1"/>
</dbReference>
<dbReference type="Gene3D" id="3.40.710.10">
    <property type="entry name" value="DD-peptidase/beta-lactamase superfamily"/>
    <property type="match status" value="1"/>
</dbReference>
<organism evidence="4 5">
    <name type="scientific">Synechocystis sp. (strain ATCC 27184 / PCC 6803 / Kazusa)</name>
    <dbReference type="NCBI Taxonomy" id="1111708"/>
    <lineage>
        <taxon>Bacteria</taxon>
        <taxon>Bacillati</taxon>
        <taxon>Cyanobacteriota</taxon>
        <taxon>Cyanophyceae</taxon>
        <taxon>Synechococcales</taxon>
        <taxon>Merismopediaceae</taxon>
        <taxon>Synechocystis</taxon>
    </lineage>
</organism>
<protein>
    <submittedName>
        <fullName evidence="4">Slr0121 protein</fullName>
    </submittedName>
</protein>
<dbReference type="InterPro" id="IPR012338">
    <property type="entry name" value="Beta-lactam/transpept-like"/>
</dbReference>
<feature type="compositionally biased region" description="Low complexity" evidence="1">
    <location>
        <begin position="177"/>
        <end position="192"/>
    </location>
</feature>
<dbReference type="KEGG" id="syn:slr0121"/>
<feature type="region of interest" description="Disordered" evidence="1">
    <location>
        <begin position="171"/>
        <end position="192"/>
    </location>
</feature>
<feature type="domain" description="Beta-lactamase class A catalytic" evidence="3">
    <location>
        <begin position="233"/>
        <end position="441"/>
    </location>
</feature>
<evidence type="ECO:0000256" key="2">
    <source>
        <dbReference type="SAM" id="Phobius"/>
    </source>
</evidence>
<name>Q55897_SYNY3</name>
<dbReference type="GO" id="GO:0030655">
    <property type="term" value="P:beta-lactam antibiotic catabolic process"/>
    <property type="evidence" value="ECO:0007669"/>
    <property type="project" value="InterPro"/>
</dbReference>
<evidence type="ECO:0000256" key="1">
    <source>
        <dbReference type="SAM" id="MobiDB-lite"/>
    </source>
</evidence>
<feature type="compositionally biased region" description="Basic residues" evidence="1">
    <location>
        <begin position="7"/>
        <end position="19"/>
    </location>
</feature>
<feature type="region of interest" description="Disordered" evidence="1">
    <location>
        <begin position="1"/>
        <end position="32"/>
    </location>
</feature>
<dbReference type="Pfam" id="PF13354">
    <property type="entry name" value="Beta-lactamase2"/>
    <property type="match status" value="1"/>
</dbReference>
<reference evidence="4 5" key="1">
    <citation type="journal article" date="1995" name="DNA Res.">
        <title>Sequence analysis of the genome of the unicellular cyanobacterium Synechocystis sp. strain PCC6803. I. Sequence features in the 1 Mb region from map positions 64% to 92% of the genome.</title>
        <authorList>
            <person name="Kaneko T."/>
            <person name="Tanaka A."/>
            <person name="Sato S."/>
            <person name="Kotani H."/>
            <person name="Sazuka T."/>
            <person name="Miyajima N."/>
            <person name="Sugiura M."/>
            <person name="Tabata S."/>
        </authorList>
    </citation>
    <scope>NUCLEOTIDE SEQUENCE [LARGE SCALE GENOMIC DNA]</scope>
    <source>
        <strain evidence="5">ATCC 27184 / PCC 6803 / Kazusa</strain>
    </source>
</reference>
<keyword evidence="2" id="KW-0472">Membrane</keyword>
<dbReference type="InterPro" id="IPR000871">
    <property type="entry name" value="Beta-lactam_class-A"/>
</dbReference>
<feature type="region of interest" description="Disordered" evidence="1">
    <location>
        <begin position="467"/>
        <end position="495"/>
    </location>
</feature>
<proteinExistence type="predicted"/>
<keyword evidence="5" id="KW-1185">Reference proteome</keyword>
<evidence type="ECO:0000313" key="5">
    <source>
        <dbReference type="Proteomes" id="UP000001425"/>
    </source>
</evidence>
<gene>
    <name evidence="4" type="ordered locus">slr0121</name>
</gene>
<dbReference type="STRING" id="1148.gene:10500164"/>
<dbReference type="SUPFAM" id="SSF56601">
    <property type="entry name" value="beta-lactamase/transpeptidase-like"/>
    <property type="match status" value="1"/>
</dbReference>
<keyword evidence="2" id="KW-0812">Transmembrane</keyword>
<keyword evidence="2" id="KW-1133">Transmembrane helix</keyword>
<sequence>MITSMPRRPKSRRTQRRNLRVISGTSTPPTGVTIAEVGEQAGASTEINQEQSNQKPGETKVNPLKVVSATGVKSVAKGKNVGLRPRKPSKPLSWWQKSVLTSVRLGIVGIGIGAIAGTAITTFSPTKFIRGDQNGAPLATAKEPHQTQPDQPAIYPQKVLASIAGWVTTETDKLRGTPATATPEATESQETTVATAPSAVSDQVQPTQEDQALTQKLTTLGTSKAPAINSYSYFIDVDNGQFANAKGETQLPAASTIKIPVAIAFFEAVDQGKIQLHEELPLTQDVIVGEAGTMQYDVGKRSSYPALEVVTKMIVISDNTATNMLIKRLGGKEFLNQRFQAWQMPQTKINNYLPDLEGTNTTSPQDLALLLVKLQGGELLSLKSRDRLLGIMQQTKTRTLLPQGLEPDAQIAHKTGDIGTVLGDAGIVDMPNGKRYVGAVLATRPHNDVAGRLLIQDISRTAYQHYKGITPPASSPAQPPAKQESPATAPVEPSN</sequence>
<dbReference type="eggNOG" id="COG2367">
    <property type="taxonomic scope" value="Bacteria"/>
</dbReference>
<accession>Q55897</accession>